<name>A0ABS8EIL6_9FLAO</name>
<evidence type="ECO:0000259" key="1">
    <source>
        <dbReference type="Pfam" id="PF04101"/>
    </source>
</evidence>
<dbReference type="SUPFAM" id="SSF53756">
    <property type="entry name" value="UDP-Glycosyltransferase/glycogen phosphorylase"/>
    <property type="match status" value="1"/>
</dbReference>
<dbReference type="Gene3D" id="3.40.50.2000">
    <property type="entry name" value="Glycogen Phosphorylase B"/>
    <property type="match status" value="1"/>
</dbReference>
<dbReference type="EMBL" id="JAFMPT010000001">
    <property type="protein sequence ID" value="MCC1483049.1"/>
    <property type="molecule type" value="Genomic_DNA"/>
</dbReference>
<protein>
    <submittedName>
        <fullName evidence="2">Glycosyltransferase</fullName>
    </submittedName>
</protein>
<dbReference type="Proteomes" id="UP000778797">
    <property type="component" value="Unassembled WGS sequence"/>
</dbReference>
<feature type="domain" description="Glycosyl transferase family 28 C-terminal" evidence="1">
    <location>
        <begin position="234"/>
        <end position="334"/>
    </location>
</feature>
<reference evidence="3" key="2">
    <citation type="submission" date="2023-07" db="EMBL/GenBank/DDBJ databases">
        <title>Genome of Winogradskyella sp. E313.</title>
        <authorList>
            <person name="Zhou Y."/>
        </authorList>
    </citation>
    <scope>NUCLEOTIDE SEQUENCE [LARGE SCALE GENOMIC DNA]</scope>
    <source>
        <strain evidence="3">E313</strain>
    </source>
</reference>
<keyword evidence="3" id="KW-1185">Reference proteome</keyword>
<dbReference type="PANTHER" id="PTHR21015">
    <property type="entry name" value="UDP-N-ACETYLGLUCOSAMINE--N-ACETYLMURAMYL-(PENTAPEPTIDE) PYROPHOSPHORYL-UNDECAPRENOL N-ACETYLGLUCOSAMINE TRANSFERASE 1"/>
    <property type="match status" value="1"/>
</dbReference>
<dbReference type="PANTHER" id="PTHR21015:SF22">
    <property type="entry name" value="GLYCOSYLTRANSFERASE"/>
    <property type="match status" value="1"/>
</dbReference>
<dbReference type="Pfam" id="PF04101">
    <property type="entry name" value="Glyco_tran_28_C"/>
    <property type="match status" value="1"/>
</dbReference>
<organism evidence="2 3">
    <name type="scientific">Winogradskyella immobilis</name>
    <dbReference type="NCBI Taxonomy" id="2816852"/>
    <lineage>
        <taxon>Bacteria</taxon>
        <taxon>Pseudomonadati</taxon>
        <taxon>Bacteroidota</taxon>
        <taxon>Flavobacteriia</taxon>
        <taxon>Flavobacteriales</taxon>
        <taxon>Flavobacteriaceae</taxon>
        <taxon>Winogradskyella</taxon>
    </lineage>
</organism>
<evidence type="ECO:0000313" key="2">
    <source>
        <dbReference type="EMBL" id="MCC1483049.1"/>
    </source>
</evidence>
<gene>
    <name evidence="2" type="ORF">J1C55_00470</name>
</gene>
<dbReference type="InterPro" id="IPR007235">
    <property type="entry name" value="Glyco_trans_28_C"/>
</dbReference>
<evidence type="ECO:0000313" key="3">
    <source>
        <dbReference type="Proteomes" id="UP000778797"/>
    </source>
</evidence>
<comment type="caution">
    <text evidence="2">The sequence shown here is derived from an EMBL/GenBank/DDBJ whole genome shotgun (WGS) entry which is preliminary data.</text>
</comment>
<accession>A0ABS8EIL6</accession>
<dbReference type="RefSeq" id="WP_227475465.1">
    <property type="nucleotide sequence ID" value="NZ_JAFMPT010000001.1"/>
</dbReference>
<reference evidence="3" key="1">
    <citation type="submission" date="2021-03" db="EMBL/GenBank/DDBJ databases">
        <title>Genome of Cognatishimia sp. F0-27.</title>
        <authorList>
            <person name="Ping X."/>
        </authorList>
    </citation>
    <scope>NUCLEOTIDE SEQUENCE [LARGE SCALE GENOMIC DNA]</scope>
    <source>
        <strain evidence="3">E313</strain>
    </source>
</reference>
<proteinExistence type="predicted"/>
<sequence length="358" mass="41253">MSEFVAYSIKQKKRILVAPLHWGLGHATRCIPIIKALIDNEFEPIIASDGVALSLLKKEFPNLETLELPSYNISYPKKGNQIKLKLLKNSFHILKTIKKERRFIEKYIESTKVDGIISDNRFGIRHKSVPSVFITHQLKVLSGNTTWLSSKIHQSIIEKFDECWVPDHKGSYNLSGDLGHTQTKNLNVKYIGSLSRLQKQNIKNAYDIMVLLSGPEPQRTTLEKKLIHELTHKEVSVIFIKGVIEADQYRKEINNITFYNFMTTDELETAINNSAIILARSGYTTIMDLSKLEKKAFFIPTPGQFEQIYLAKKLMKDKIAPFCHQDEFTLDQLKSIDNYNGFTKINYKLDYKDLFSLF</sequence>